<feature type="transmembrane region" description="Helical" evidence="1">
    <location>
        <begin position="155"/>
        <end position="173"/>
    </location>
</feature>
<keyword evidence="1" id="KW-1133">Transmembrane helix</keyword>
<dbReference type="InterPro" id="IPR007404">
    <property type="entry name" value="YdjM-like"/>
</dbReference>
<protein>
    <submittedName>
        <fullName evidence="2">Membrane protein</fullName>
    </submittedName>
</protein>
<dbReference type="Proteomes" id="UP000623608">
    <property type="component" value="Unassembled WGS sequence"/>
</dbReference>
<keyword evidence="3" id="KW-1185">Reference proteome</keyword>
<dbReference type="AlphaFoldDB" id="A0A919NMC5"/>
<feature type="transmembrane region" description="Helical" evidence="1">
    <location>
        <begin position="180"/>
        <end position="197"/>
    </location>
</feature>
<evidence type="ECO:0000313" key="2">
    <source>
        <dbReference type="EMBL" id="GIF21444.1"/>
    </source>
</evidence>
<dbReference type="Pfam" id="PF04307">
    <property type="entry name" value="YdjM"/>
    <property type="match status" value="1"/>
</dbReference>
<comment type="caution">
    <text evidence="2">The sequence shown here is derived from an EMBL/GenBank/DDBJ whole genome shotgun (WGS) entry which is preliminary data.</text>
</comment>
<keyword evidence="1" id="KW-0472">Membrane</keyword>
<feature type="transmembrane region" description="Helical" evidence="1">
    <location>
        <begin position="209"/>
        <end position="235"/>
    </location>
</feature>
<feature type="transmembrane region" description="Helical" evidence="1">
    <location>
        <begin position="130"/>
        <end position="149"/>
    </location>
</feature>
<feature type="transmembrane region" description="Helical" evidence="1">
    <location>
        <begin position="264"/>
        <end position="287"/>
    </location>
</feature>
<keyword evidence="1" id="KW-0812">Transmembrane</keyword>
<dbReference type="EMBL" id="BOMY01000028">
    <property type="protein sequence ID" value="GIF21444.1"/>
    <property type="molecule type" value="Genomic_DNA"/>
</dbReference>
<proteinExistence type="predicted"/>
<organism evidence="2 3">
    <name type="scientific">Paractinoplanes tereljensis</name>
    <dbReference type="NCBI Taxonomy" id="571912"/>
    <lineage>
        <taxon>Bacteria</taxon>
        <taxon>Bacillati</taxon>
        <taxon>Actinomycetota</taxon>
        <taxon>Actinomycetes</taxon>
        <taxon>Micromonosporales</taxon>
        <taxon>Micromonosporaceae</taxon>
        <taxon>Paractinoplanes</taxon>
    </lineage>
</organism>
<evidence type="ECO:0000256" key="1">
    <source>
        <dbReference type="SAM" id="Phobius"/>
    </source>
</evidence>
<gene>
    <name evidence="2" type="ORF">Ate02nite_41740</name>
</gene>
<sequence>MDVAVVERPSPLCESERLAGRGQQHMMGPSHALSGAAAWLAGSWALDHFAGYSQSPLAVAVGTTVCAGGALLPDLDLSGKVTRNKGGATVARTFGVFSLFAAEVIEKISLGIYTATRLSRDPRRNNGHRTFTHTLPFAALVGWGTTALATHYGKWAVVGIIFFMAGLALRGLFDEWAEKAGWVIVTICSGVIAWLTAASLPGDRGYPMLGFAVGVGCFVHLMGDIITSAGVPILWPIPTGRRMWRMIGVPNGLAVRVGGKTETIVLRTAFTAIAVVSIAAMFAPGLLHRFELDTWADNAP</sequence>
<reference evidence="2" key="1">
    <citation type="submission" date="2021-01" db="EMBL/GenBank/DDBJ databases">
        <title>Whole genome shotgun sequence of Actinoplanes tereljensis NBRC 105297.</title>
        <authorList>
            <person name="Komaki H."/>
            <person name="Tamura T."/>
        </authorList>
    </citation>
    <scope>NUCLEOTIDE SEQUENCE</scope>
    <source>
        <strain evidence="2">NBRC 105297</strain>
    </source>
</reference>
<name>A0A919NMC5_9ACTN</name>
<evidence type="ECO:0000313" key="3">
    <source>
        <dbReference type="Proteomes" id="UP000623608"/>
    </source>
</evidence>
<accession>A0A919NMC5</accession>